<dbReference type="EMBL" id="SNRW01012861">
    <property type="protein sequence ID" value="KAA6373304.1"/>
    <property type="molecule type" value="Genomic_DNA"/>
</dbReference>
<sequence length="170" mass="19617">MGKRMASDESQVYRAGVITFFGLMRLFCFYIQIKEYDILIGGDQQIVEIDEVIMRRRKWQRGKGKEQVWAFGGIIRIQNREQIVLKRMFIMTVPNRNANTLLTAVIQNIAPNIIIYSDSWKGYSLFTGAGFENKQPPEACLRITRSRFSENITIINERKGGDETIDKTNG</sequence>
<dbReference type="PANTHER" id="PTHR47163">
    <property type="entry name" value="DDE_TNP_IS1595 DOMAIN-CONTAINING PROTEIN"/>
    <property type="match status" value="1"/>
</dbReference>
<name>A0A5J4USV5_9EUKA</name>
<feature type="transmembrane region" description="Helical" evidence="1">
    <location>
        <begin position="12"/>
        <end position="33"/>
    </location>
</feature>
<evidence type="ECO:0000313" key="2">
    <source>
        <dbReference type="EMBL" id="KAA6373304.1"/>
    </source>
</evidence>
<dbReference type="Proteomes" id="UP000324800">
    <property type="component" value="Unassembled WGS sequence"/>
</dbReference>
<gene>
    <name evidence="2" type="ORF">EZS28_031168</name>
</gene>
<accession>A0A5J4USV5</accession>
<keyword evidence="1" id="KW-0812">Transmembrane</keyword>
<dbReference type="PANTHER" id="PTHR47163:SF2">
    <property type="entry name" value="SI:DKEY-17M8.2"/>
    <property type="match status" value="1"/>
</dbReference>
<evidence type="ECO:0000313" key="3">
    <source>
        <dbReference type="Proteomes" id="UP000324800"/>
    </source>
</evidence>
<dbReference type="InterPro" id="IPR053164">
    <property type="entry name" value="IS1016-like_transposase"/>
</dbReference>
<keyword evidence="1" id="KW-0472">Membrane</keyword>
<keyword evidence="1" id="KW-1133">Transmembrane helix</keyword>
<reference evidence="2 3" key="1">
    <citation type="submission" date="2019-03" db="EMBL/GenBank/DDBJ databases">
        <title>Single cell metagenomics reveals metabolic interactions within the superorganism composed of flagellate Streblomastix strix and complex community of Bacteroidetes bacteria on its surface.</title>
        <authorList>
            <person name="Treitli S.C."/>
            <person name="Kolisko M."/>
            <person name="Husnik F."/>
            <person name="Keeling P."/>
            <person name="Hampl V."/>
        </authorList>
    </citation>
    <scope>NUCLEOTIDE SEQUENCE [LARGE SCALE GENOMIC DNA]</scope>
    <source>
        <strain evidence="2">ST1C</strain>
    </source>
</reference>
<dbReference type="AlphaFoldDB" id="A0A5J4USV5"/>
<comment type="caution">
    <text evidence="2">The sequence shown here is derived from an EMBL/GenBank/DDBJ whole genome shotgun (WGS) entry which is preliminary data.</text>
</comment>
<evidence type="ECO:0000256" key="1">
    <source>
        <dbReference type="SAM" id="Phobius"/>
    </source>
</evidence>
<protein>
    <recommendedName>
        <fullName evidence="4">ISXO2-like transposase domain-containing protein</fullName>
    </recommendedName>
</protein>
<organism evidence="2 3">
    <name type="scientific">Streblomastix strix</name>
    <dbReference type="NCBI Taxonomy" id="222440"/>
    <lineage>
        <taxon>Eukaryota</taxon>
        <taxon>Metamonada</taxon>
        <taxon>Preaxostyla</taxon>
        <taxon>Oxymonadida</taxon>
        <taxon>Streblomastigidae</taxon>
        <taxon>Streblomastix</taxon>
    </lineage>
</organism>
<dbReference type="OrthoDB" id="5598606at2759"/>
<proteinExistence type="predicted"/>
<evidence type="ECO:0008006" key="4">
    <source>
        <dbReference type="Google" id="ProtNLM"/>
    </source>
</evidence>